<evidence type="ECO:0000313" key="1">
    <source>
        <dbReference type="EMBL" id="MCB8875941.1"/>
    </source>
</evidence>
<evidence type="ECO:0000313" key="2">
    <source>
        <dbReference type="Proteomes" id="UP000708298"/>
    </source>
</evidence>
<keyword evidence="2" id="KW-1185">Reference proteome</keyword>
<gene>
    <name evidence="1" type="ORF">ASILVAE211_12180</name>
</gene>
<reference evidence="1" key="2">
    <citation type="submission" date="2021-01" db="EMBL/GenBank/DDBJ databases">
        <authorList>
            <person name="Mieszkin S."/>
            <person name="Pouder E."/>
            <person name="Alain K."/>
        </authorList>
    </citation>
    <scope>NUCLEOTIDE SEQUENCE</scope>
    <source>
        <strain evidence="1">HW T2.11</strain>
    </source>
</reference>
<dbReference type="RefSeq" id="WP_227321584.1">
    <property type="nucleotide sequence ID" value="NZ_JAESVB010000004.1"/>
</dbReference>
<dbReference type="SUPFAM" id="SSF47413">
    <property type="entry name" value="lambda repressor-like DNA-binding domains"/>
    <property type="match status" value="1"/>
</dbReference>
<dbReference type="AlphaFoldDB" id="A0A964DZ63"/>
<dbReference type="Proteomes" id="UP000708298">
    <property type="component" value="Unassembled WGS sequence"/>
</dbReference>
<dbReference type="Pfam" id="PF21716">
    <property type="entry name" value="dnstrm_HI1420"/>
    <property type="match status" value="1"/>
</dbReference>
<dbReference type="EMBL" id="JAESVB010000004">
    <property type="protein sequence ID" value="MCB8875941.1"/>
    <property type="molecule type" value="Genomic_DNA"/>
</dbReference>
<protein>
    <submittedName>
        <fullName evidence="1">Addiction module antidote protein</fullName>
    </submittedName>
</protein>
<dbReference type="InterPro" id="IPR014057">
    <property type="entry name" value="HI1420"/>
</dbReference>
<name>A0A964DZ63_9PROT</name>
<proteinExistence type="predicted"/>
<dbReference type="InterPro" id="IPR010982">
    <property type="entry name" value="Lambda_DNA-bd_dom_sf"/>
</dbReference>
<accession>A0A964DZ63</accession>
<organism evidence="1 2">
    <name type="scientific">Acidisoma silvae</name>
    <dbReference type="NCBI Taxonomy" id="2802396"/>
    <lineage>
        <taxon>Bacteria</taxon>
        <taxon>Pseudomonadati</taxon>
        <taxon>Pseudomonadota</taxon>
        <taxon>Alphaproteobacteria</taxon>
        <taxon>Acetobacterales</taxon>
        <taxon>Acidocellaceae</taxon>
        <taxon>Acidisoma</taxon>
    </lineage>
</organism>
<sequence>MDRLDLRFWDSADFLQSEDDIAHFWETALHESAGDTVFITKAIGTILRARGIIQLASATGLTVADLRETLAGQGDLSFANITDAASALGLDVTDLPLTDEHFSMAALDMPFAEAQPAAV</sequence>
<reference evidence="1" key="1">
    <citation type="journal article" date="2021" name="Microorganisms">
        <title>Acidisoma silvae sp. nov. and Acidisomacellulosilytica sp. nov., Two Acidophilic Bacteria Isolated from Decaying Wood, Hydrolyzing Cellulose and Producing Poly-3-hydroxybutyrate.</title>
        <authorList>
            <person name="Mieszkin S."/>
            <person name="Pouder E."/>
            <person name="Uroz S."/>
            <person name="Simon-Colin C."/>
            <person name="Alain K."/>
        </authorList>
    </citation>
    <scope>NUCLEOTIDE SEQUENCE</scope>
    <source>
        <strain evidence="1">HW T2.11</strain>
    </source>
</reference>
<comment type="caution">
    <text evidence="1">The sequence shown here is derived from an EMBL/GenBank/DDBJ whole genome shotgun (WGS) entry which is preliminary data.</text>
</comment>
<dbReference type="GO" id="GO:0003677">
    <property type="term" value="F:DNA binding"/>
    <property type="evidence" value="ECO:0007669"/>
    <property type="project" value="InterPro"/>
</dbReference>
<dbReference type="NCBIfam" id="TIGR02684">
    <property type="entry name" value="dnstrm_HI1420"/>
    <property type="match status" value="1"/>
</dbReference>